<comment type="subcellular location">
    <subcellularLocation>
        <location evidence="1">Mitochondrion</location>
    </subcellularLocation>
</comment>
<reference evidence="6" key="1">
    <citation type="journal article" date="2002" name="Science">
        <title>The draft genome of Ciona intestinalis: insights into chordate and vertebrate origins.</title>
        <authorList>
            <person name="Dehal P."/>
            <person name="Satou Y."/>
            <person name="Campbell R.K."/>
            <person name="Chapman J."/>
            <person name="Degnan B."/>
            <person name="De Tomaso A."/>
            <person name="Davidson B."/>
            <person name="Di Gregorio A."/>
            <person name="Gelpke M."/>
            <person name="Goodstein D.M."/>
            <person name="Harafuji N."/>
            <person name="Hastings K.E."/>
            <person name="Ho I."/>
            <person name="Hotta K."/>
            <person name="Huang W."/>
            <person name="Kawashima T."/>
            <person name="Lemaire P."/>
            <person name="Martinez D."/>
            <person name="Meinertzhagen I.A."/>
            <person name="Necula S."/>
            <person name="Nonaka M."/>
            <person name="Putnam N."/>
            <person name="Rash S."/>
            <person name="Saiga H."/>
            <person name="Satake M."/>
            <person name="Terry A."/>
            <person name="Yamada L."/>
            <person name="Wang H.G."/>
            <person name="Awazu S."/>
            <person name="Azumi K."/>
            <person name="Boore J."/>
            <person name="Branno M."/>
            <person name="Chin-Bow S."/>
            <person name="DeSantis R."/>
            <person name="Doyle S."/>
            <person name="Francino P."/>
            <person name="Keys D.N."/>
            <person name="Haga S."/>
            <person name="Hayashi H."/>
            <person name="Hino K."/>
            <person name="Imai K.S."/>
            <person name="Inaba K."/>
            <person name="Kano S."/>
            <person name="Kobayashi K."/>
            <person name="Kobayashi M."/>
            <person name="Lee B.I."/>
            <person name="Makabe K.W."/>
            <person name="Manohar C."/>
            <person name="Matassi G."/>
            <person name="Medina M."/>
            <person name="Mochizuki Y."/>
            <person name="Mount S."/>
            <person name="Morishita T."/>
            <person name="Miura S."/>
            <person name="Nakayama A."/>
            <person name="Nishizaka S."/>
            <person name="Nomoto H."/>
            <person name="Ohta F."/>
            <person name="Oishi K."/>
            <person name="Rigoutsos I."/>
            <person name="Sano M."/>
            <person name="Sasaki A."/>
            <person name="Sasakura Y."/>
            <person name="Shoguchi E."/>
            <person name="Shin-i T."/>
            <person name="Spagnuolo A."/>
            <person name="Stainier D."/>
            <person name="Suzuki M.M."/>
            <person name="Tassy O."/>
            <person name="Takatori N."/>
            <person name="Tokuoka M."/>
            <person name="Yagi K."/>
            <person name="Yoshizaki F."/>
            <person name="Wada S."/>
            <person name="Zhang C."/>
            <person name="Hyatt P.D."/>
            <person name="Larimer F."/>
            <person name="Detter C."/>
            <person name="Doggett N."/>
            <person name="Glavina T."/>
            <person name="Hawkins T."/>
            <person name="Richardson P."/>
            <person name="Lucas S."/>
            <person name="Kohara Y."/>
            <person name="Levine M."/>
            <person name="Satoh N."/>
            <person name="Rokhsar D.S."/>
        </authorList>
    </citation>
    <scope>NUCLEOTIDE SEQUENCE [LARGE SCALE GENOMIC DNA]</scope>
</reference>
<dbReference type="STRING" id="7719.ENSCINP00000031895"/>
<dbReference type="GO" id="GO:0005739">
    <property type="term" value="C:mitochondrion"/>
    <property type="evidence" value="ECO:0007669"/>
    <property type="project" value="UniProtKB-SubCell"/>
</dbReference>
<reference evidence="5" key="3">
    <citation type="submission" date="2025-08" db="UniProtKB">
        <authorList>
            <consortium name="Ensembl"/>
        </authorList>
    </citation>
    <scope>IDENTIFICATION</scope>
</reference>
<protein>
    <recommendedName>
        <fullName evidence="4">HAP1 N-terminal domain-containing protein</fullName>
    </recommendedName>
</protein>
<dbReference type="Pfam" id="PF04849">
    <property type="entry name" value="HAP1_N"/>
    <property type="match status" value="1"/>
</dbReference>
<feature type="domain" description="HAP1 N-terminal" evidence="4">
    <location>
        <begin position="27"/>
        <end position="74"/>
    </location>
</feature>
<sequence length="90" mass="10227">MQEASTLTDLHNNPGNNENRLISEISNKIPKYKLRADSVNGYANADWLECPVLPPDVDVDLSYEQCKEIFKLFCELTSRIVGFESFIVMS</sequence>
<organism evidence="5 6">
    <name type="scientific">Ciona intestinalis</name>
    <name type="common">Transparent sea squirt</name>
    <name type="synonym">Ascidia intestinalis</name>
    <dbReference type="NCBI Taxonomy" id="7719"/>
    <lineage>
        <taxon>Eukaryota</taxon>
        <taxon>Metazoa</taxon>
        <taxon>Chordata</taxon>
        <taxon>Tunicata</taxon>
        <taxon>Ascidiacea</taxon>
        <taxon>Phlebobranchia</taxon>
        <taxon>Cionidae</taxon>
        <taxon>Ciona</taxon>
    </lineage>
</organism>
<reference evidence="5" key="4">
    <citation type="submission" date="2025-09" db="UniProtKB">
        <authorList>
            <consortium name="Ensembl"/>
        </authorList>
    </citation>
    <scope>IDENTIFICATION</scope>
</reference>
<evidence type="ECO:0000256" key="2">
    <source>
        <dbReference type="ARBA" id="ARBA00023054"/>
    </source>
</evidence>
<proteinExistence type="predicted"/>
<keyword evidence="6" id="KW-1185">Reference proteome</keyword>
<keyword evidence="2" id="KW-0175">Coiled coil</keyword>
<evidence type="ECO:0000313" key="6">
    <source>
        <dbReference type="Proteomes" id="UP000008144"/>
    </source>
</evidence>
<reference evidence="5" key="2">
    <citation type="journal article" date="2008" name="Genome Biol.">
        <title>Improved genome assembly and evidence-based global gene model set for the chordate Ciona intestinalis: new insight into intron and operon populations.</title>
        <authorList>
            <person name="Satou Y."/>
            <person name="Mineta K."/>
            <person name="Ogasawara M."/>
            <person name="Sasakura Y."/>
            <person name="Shoguchi E."/>
            <person name="Ueno K."/>
            <person name="Yamada L."/>
            <person name="Matsumoto J."/>
            <person name="Wasserscheid J."/>
            <person name="Dewar K."/>
            <person name="Wiley G.B."/>
            <person name="Macmil S.L."/>
            <person name="Roe B.A."/>
            <person name="Zeller R.W."/>
            <person name="Hastings K.E."/>
            <person name="Lemaire P."/>
            <person name="Lindquist E."/>
            <person name="Endo T."/>
            <person name="Hotta K."/>
            <person name="Inaba K."/>
        </authorList>
    </citation>
    <scope>NUCLEOTIDE SEQUENCE [LARGE SCALE GENOMIC DNA]</scope>
    <source>
        <strain evidence="5">wild type</strain>
    </source>
</reference>
<dbReference type="InParanoid" id="H2XQG1"/>
<dbReference type="HOGENOM" id="CLU_175781_0_0_1"/>
<dbReference type="Proteomes" id="UP000008144">
    <property type="component" value="Chromosome 13"/>
</dbReference>
<dbReference type="Ensembl" id="ENSCINT00000032206.1">
    <property type="protein sequence ID" value="ENSCINP00000031895.1"/>
    <property type="gene ID" value="ENSCING00000023192.1"/>
</dbReference>
<dbReference type="EMBL" id="EAAA01001133">
    <property type="status" value="NOT_ANNOTATED_CDS"/>
    <property type="molecule type" value="Genomic_DNA"/>
</dbReference>
<dbReference type="InterPro" id="IPR006933">
    <property type="entry name" value="HAP1_N"/>
</dbReference>
<evidence type="ECO:0000256" key="3">
    <source>
        <dbReference type="ARBA" id="ARBA00023128"/>
    </source>
</evidence>
<name>H2XQG1_CIOIN</name>
<dbReference type="PANTHER" id="PTHR15751:SF12">
    <property type="entry name" value="TRAFFICKING KINESIN-BINDING PROTEIN MILT"/>
    <property type="match status" value="1"/>
</dbReference>
<accession>H2XQG1</accession>
<dbReference type="InterPro" id="IPR051946">
    <property type="entry name" value="Intracell_Traff-Reg"/>
</dbReference>
<evidence type="ECO:0000256" key="1">
    <source>
        <dbReference type="ARBA" id="ARBA00004173"/>
    </source>
</evidence>
<dbReference type="OMA" id="CELTSRI"/>
<evidence type="ECO:0000313" key="5">
    <source>
        <dbReference type="Ensembl" id="ENSCINP00000031895.1"/>
    </source>
</evidence>
<evidence type="ECO:0000259" key="4">
    <source>
        <dbReference type="Pfam" id="PF04849"/>
    </source>
</evidence>
<dbReference type="PANTHER" id="PTHR15751">
    <property type="entry name" value="TRAFFICKING KINESIN-BINDING PROTEIN"/>
    <property type="match status" value="1"/>
</dbReference>
<keyword evidence="3" id="KW-0496">Mitochondrion</keyword>
<dbReference type="AlphaFoldDB" id="H2XQG1"/>